<dbReference type="PANTHER" id="PTHR33985">
    <property type="entry name" value="OS02G0491300 PROTEIN-RELATED"/>
    <property type="match status" value="1"/>
</dbReference>
<sequence>MALTLKLASQTGLTPQSTEGLPSLTVFAPSSAAFALSSPPSLSLLQYHLLPLPFFFHSFKSLPFGAKISTLLEGRSLFVTTSPSDDQCVSLNNVTVNRSLIYVDGSFIIFGMDEFFDPLFRISESLFSVSFECAACIPNAAMLLGFQGKSTMLTVVAPTDEVIKNRLGSFSEYSRSVDLSPACCALQLSILTCMYFSDWLVVHGVRDIIEAPRPTAEQTEPLQTDQGEDYPYQEPLQTEPMADYTHEAPVKTEVQWKFSSSSGNGFEENATGHNFSTFNFITSWCA</sequence>
<evidence type="ECO:0000256" key="1">
    <source>
        <dbReference type="ARBA" id="ARBA00007843"/>
    </source>
</evidence>
<name>A0A5N6R022_9ROSI</name>
<dbReference type="PANTHER" id="PTHR33985:SF17">
    <property type="entry name" value="FASCICLIN-LIKE ARABINOGALACTAN PROTEIN 20"/>
    <property type="match status" value="1"/>
</dbReference>
<accession>A0A5N6R022</accession>
<evidence type="ECO:0000313" key="5">
    <source>
        <dbReference type="Proteomes" id="UP000327013"/>
    </source>
</evidence>
<evidence type="ECO:0000259" key="3">
    <source>
        <dbReference type="PROSITE" id="PS50213"/>
    </source>
</evidence>
<evidence type="ECO:0000256" key="2">
    <source>
        <dbReference type="SAM" id="MobiDB-lite"/>
    </source>
</evidence>
<dbReference type="OrthoDB" id="1893649at2759"/>
<feature type="region of interest" description="Disordered" evidence="2">
    <location>
        <begin position="212"/>
        <end position="232"/>
    </location>
</feature>
<reference evidence="4 5" key="1">
    <citation type="submission" date="2019-06" db="EMBL/GenBank/DDBJ databases">
        <title>A chromosomal-level reference genome of Carpinus fangiana (Coryloideae, Betulaceae).</title>
        <authorList>
            <person name="Yang X."/>
            <person name="Wang Z."/>
            <person name="Zhang L."/>
            <person name="Hao G."/>
            <person name="Liu J."/>
            <person name="Yang Y."/>
        </authorList>
    </citation>
    <scope>NUCLEOTIDE SEQUENCE [LARGE SCALE GENOMIC DNA]</scope>
    <source>
        <strain evidence="4">Cfa_2016G</strain>
        <tissue evidence="4">Leaf</tissue>
    </source>
</reference>
<proteinExistence type="inferred from homology"/>
<dbReference type="Gene3D" id="2.30.180.10">
    <property type="entry name" value="FAS1 domain"/>
    <property type="match status" value="1"/>
</dbReference>
<dbReference type="InterPro" id="IPR036378">
    <property type="entry name" value="FAS1_dom_sf"/>
</dbReference>
<dbReference type="InterPro" id="IPR052806">
    <property type="entry name" value="Fasciclin-like_AGP"/>
</dbReference>
<protein>
    <recommendedName>
        <fullName evidence="3">FAS1 domain-containing protein</fullName>
    </recommendedName>
</protein>
<dbReference type="InterPro" id="IPR000782">
    <property type="entry name" value="FAS1_domain"/>
</dbReference>
<dbReference type="AlphaFoldDB" id="A0A5N6R022"/>
<dbReference type="SMART" id="SM00554">
    <property type="entry name" value="FAS1"/>
    <property type="match status" value="1"/>
</dbReference>
<dbReference type="PROSITE" id="PS50213">
    <property type="entry name" value="FAS1"/>
    <property type="match status" value="1"/>
</dbReference>
<organism evidence="4 5">
    <name type="scientific">Carpinus fangiana</name>
    <dbReference type="NCBI Taxonomy" id="176857"/>
    <lineage>
        <taxon>Eukaryota</taxon>
        <taxon>Viridiplantae</taxon>
        <taxon>Streptophyta</taxon>
        <taxon>Embryophyta</taxon>
        <taxon>Tracheophyta</taxon>
        <taxon>Spermatophyta</taxon>
        <taxon>Magnoliopsida</taxon>
        <taxon>eudicotyledons</taxon>
        <taxon>Gunneridae</taxon>
        <taxon>Pentapetalae</taxon>
        <taxon>rosids</taxon>
        <taxon>fabids</taxon>
        <taxon>Fagales</taxon>
        <taxon>Betulaceae</taxon>
        <taxon>Carpinus</taxon>
    </lineage>
</organism>
<keyword evidence="5" id="KW-1185">Reference proteome</keyword>
<dbReference type="EMBL" id="CM017323">
    <property type="protein sequence ID" value="KAE8022818.1"/>
    <property type="molecule type" value="Genomic_DNA"/>
</dbReference>
<gene>
    <name evidence="4" type="ORF">FH972_008587</name>
</gene>
<feature type="compositionally biased region" description="Polar residues" evidence="2">
    <location>
        <begin position="216"/>
        <end position="225"/>
    </location>
</feature>
<dbReference type="SUPFAM" id="SSF82153">
    <property type="entry name" value="FAS1 domain"/>
    <property type="match status" value="1"/>
</dbReference>
<comment type="similarity">
    <text evidence="1">Belongs to the fasciclin-like AGP family.</text>
</comment>
<dbReference type="Pfam" id="PF02469">
    <property type="entry name" value="Fasciclin"/>
    <property type="match status" value="1"/>
</dbReference>
<evidence type="ECO:0000313" key="4">
    <source>
        <dbReference type="EMBL" id="KAE8022818.1"/>
    </source>
</evidence>
<feature type="domain" description="FAS1" evidence="3">
    <location>
        <begin position="1"/>
        <end position="120"/>
    </location>
</feature>
<dbReference type="Proteomes" id="UP000327013">
    <property type="component" value="Chromosome 3"/>
</dbReference>